<dbReference type="EMBL" id="SADE01000003">
    <property type="protein sequence ID" value="RVU34878.1"/>
    <property type="molecule type" value="Genomic_DNA"/>
</dbReference>
<dbReference type="Proteomes" id="UP000287447">
    <property type="component" value="Unassembled WGS sequence"/>
</dbReference>
<name>A0A3S2VLA6_9PROT</name>
<evidence type="ECO:0000313" key="1">
    <source>
        <dbReference type="EMBL" id="RVU34878.1"/>
    </source>
</evidence>
<comment type="caution">
    <text evidence="1">The sequence shown here is derived from an EMBL/GenBank/DDBJ whole genome shotgun (WGS) entry which is preliminary data.</text>
</comment>
<dbReference type="RefSeq" id="WP_127767118.1">
    <property type="nucleotide sequence ID" value="NZ_SADE01000003.1"/>
</dbReference>
<reference evidence="2" key="1">
    <citation type="submission" date="2019-01" db="EMBL/GenBank/DDBJ databases">
        <title>Gri0909 isolated from a small marine red alga.</title>
        <authorList>
            <person name="Kim J."/>
            <person name="Jeong S.E."/>
            <person name="Jeon C.O."/>
        </authorList>
    </citation>
    <scope>NUCLEOTIDE SEQUENCE [LARGE SCALE GENOMIC DNA]</scope>
    <source>
        <strain evidence="2">Gri0909</strain>
    </source>
</reference>
<gene>
    <name evidence="1" type="ORF">EOI86_18750</name>
</gene>
<proteinExistence type="predicted"/>
<organism evidence="1 2">
    <name type="scientific">Hwanghaeella grinnelliae</name>
    <dbReference type="NCBI Taxonomy" id="2500179"/>
    <lineage>
        <taxon>Bacteria</taxon>
        <taxon>Pseudomonadati</taxon>
        <taxon>Pseudomonadota</taxon>
        <taxon>Alphaproteobacteria</taxon>
        <taxon>Rhodospirillales</taxon>
        <taxon>Rhodospirillaceae</taxon>
        <taxon>Hwanghaeella</taxon>
    </lineage>
</organism>
<dbReference type="PROSITE" id="PS51257">
    <property type="entry name" value="PROKAR_LIPOPROTEIN"/>
    <property type="match status" value="1"/>
</dbReference>
<evidence type="ECO:0000313" key="2">
    <source>
        <dbReference type="Proteomes" id="UP000287447"/>
    </source>
</evidence>
<protein>
    <recommendedName>
        <fullName evidence="3">Lipoprotein</fullName>
    </recommendedName>
</protein>
<evidence type="ECO:0008006" key="3">
    <source>
        <dbReference type="Google" id="ProtNLM"/>
    </source>
</evidence>
<keyword evidence="2" id="KW-1185">Reference proteome</keyword>
<sequence length="196" mass="21088">MRRRGPVALLPVILSLFALTGCFESEDRFYTEADLWADMPEALAQTIVTAPYFEEAGITLSATGGGSFTARAEGADCPFGVVRMAGAEPEDTAPTAAIPIAVFNLEPGCHFDMAESPWLVYAARLYPPGHDKHAAGIAFGVPGDSGKIVAFAQAREVTLTPYRTNAEDRYKAVADTARFKAFLPAYMQSDLVAYIE</sequence>
<accession>A0A3S2VLA6</accession>
<dbReference type="AlphaFoldDB" id="A0A3S2VLA6"/>